<dbReference type="Gene3D" id="1.10.150.200">
    <property type="entry name" value="Maltooligosyl trehalose synthase, domain 3"/>
    <property type="match status" value="1"/>
</dbReference>
<dbReference type="Pfam" id="PF00128">
    <property type="entry name" value="Alpha-amylase"/>
    <property type="match status" value="1"/>
</dbReference>
<name>A0A6N3T0U6_9PROT</name>
<dbReference type="SUPFAM" id="SSF51445">
    <property type="entry name" value="(Trans)glycosidases"/>
    <property type="match status" value="1"/>
</dbReference>
<protein>
    <submittedName>
        <fullName evidence="2">1,4-alpha-D-glucan 1-alpha-D-glucosylmutase</fullName>
    </submittedName>
    <submittedName>
        <fullName evidence="3">Malto-oligosyltrehalose synthase</fullName>
    </submittedName>
</protein>
<evidence type="ECO:0000259" key="1">
    <source>
        <dbReference type="SMART" id="SM00642"/>
    </source>
</evidence>
<dbReference type="InterPro" id="IPR006047">
    <property type="entry name" value="GH13_cat_dom"/>
</dbReference>
<dbReference type="EMBL" id="BAMW01000045">
    <property type="protein sequence ID" value="GAN63970.1"/>
    <property type="molecule type" value="Genomic_DNA"/>
</dbReference>
<dbReference type="InterPro" id="IPR012767">
    <property type="entry name" value="Trehalose_TreY"/>
</dbReference>
<organism evidence="3 5">
    <name type="scientific">Acetobacter indonesiensis</name>
    <dbReference type="NCBI Taxonomy" id="104101"/>
    <lineage>
        <taxon>Bacteria</taxon>
        <taxon>Pseudomonadati</taxon>
        <taxon>Pseudomonadota</taxon>
        <taxon>Alphaproteobacteria</taxon>
        <taxon>Acetobacterales</taxon>
        <taxon>Acetobacteraceae</taxon>
        <taxon>Acetobacter</taxon>
    </lineage>
</organism>
<dbReference type="GO" id="GO:0030980">
    <property type="term" value="P:alpha-glucan catabolic process"/>
    <property type="evidence" value="ECO:0007669"/>
    <property type="project" value="TreeGrafter"/>
</dbReference>
<comment type="caution">
    <text evidence="3">The sequence shown here is derived from an EMBL/GenBank/DDBJ whole genome shotgun (WGS) entry which is preliminary data.</text>
</comment>
<dbReference type="Proteomes" id="UP000321104">
    <property type="component" value="Unassembled WGS sequence"/>
</dbReference>
<evidence type="ECO:0000313" key="4">
    <source>
        <dbReference type="Proteomes" id="UP000032673"/>
    </source>
</evidence>
<dbReference type="RefSeq" id="WP_084593600.1">
    <property type="nucleotide sequence ID" value="NZ_BAMW01000045.1"/>
</dbReference>
<dbReference type="Gene3D" id="3.30.1590.10">
    <property type="entry name" value="Maltooligosyl trehalose synthase, domain 2"/>
    <property type="match status" value="1"/>
</dbReference>
<keyword evidence="4" id="KW-1185">Reference proteome</keyword>
<gene>
    <name evidence="3" type="primary">glgY</name>
    <name evidence="2" type="ORF">Abin_047_224</name>
    <name evidence="3" type="ORF">AIN02nite_08110</name>
</gene>
<dbReference type="SMART" id="SM00642">
    <property type="entry name" value="Aamy"/>
    <property type="match status" value="1"/>
</dbReference>
<dbReference type="AlphaFoldDB" id="A0A6N3T0U6"/>
<dbReference type="InterPro" id="IPR017853">
    <property type="entry name" value="GH"/>
</dbReference>
<dbReference type="CDD" id="cd11336">
    <property type="entry name" value="AmyAc_MTSase"/>
    <property type="match status" value="1"/>
</dbReference>
<dbReference type="NCBIfam" id="TIGR02401">
    <property type="entry name" value="trehalose_TreY"/>
    <property type="match status" value="1"/>
</dbReference>
<proteinExistence type="predicted"/>
<dbReference type="PANTHER" id="PTHR10357:SF216">
    <property type="entry name" value="MALTOOLIGOSYL TREHALOSE SYNTHASE-RELATED"/>
    <property type="match status" value="1"/>
</dbReference>
<evidence type="ECO:0000313" key="3">
    <source>
        <dbReference type="EMBL" id="GEN02786.1"/>
    </source>
</evidence>
<sequence length="863" mass="100684">MNTVRATMRLQIHKDFTLYDAYEHVDYYDALGISHLYLSPLFTARPGSMHGYDTLNYNKISEERGGEKALRKLVAKLRSRHMGIILDIVPNHMAVGPGNIWWDDVLKNGRTSQYADFFDIDWSTADHTPENTVLLPFLDRPYGDALENGLIELIYDTEKKEFFISHYDHRFPVNQKLSTSPDVTETLNYYNNKTDSGKKRLHTLLEKQHYRLACWRCADETVNWRRFFNITELVALKVENRPVFQAVHHYAFLLYEQGLVDGFRVDHVDGLTQPDQYCNWLKKEMDQRKNRRPIDALKGDILYIEKILARHEKLPANWKTDGTTGYDFLDQVNLLLHHPDGEETLDNIWKDCCPLWKGYEKESIRVKNEIAETLLLGSTNKIVALLYEYAGKDFYQRDYTKKDVSETLKSLLGHLYIYRTYASDDAENIRVKTEYKSQNTFLEQAIETAKKDLPSRFHPLLSWIVTQISNPINAETKQITQTFEHLSAPLTAKAIEDTLFYRYGRLLSRNDVGTEPKVFSSSVEEFHNTMKRREQETPMAMLATATHDHKRGEDSRARLAVLSAHSELWDDKINEWRQCNTKYKTNYAPDDVDELILYQTLVGVWPLEKITMMNTLEKRVSEWQIKAIREAKRHGTWADPDANYEKSCLNFLHGILEDKNFLSSFSSFFDKIAPIAAINSLTQIILKLTAPGVPDIYQGTEKWDFSLVDPDNRRPVDYEDRKATLLIDESFEQTAQHWQDGNIKQFLIKTLLNIRKEYTKLFKQSSYIPIQNINQNEMKLISYLRKNEKQEILILAPVNSSVKTPDPMNLSCRNYLTNTIRFENLDKNEWVSVLWNNVSIDETGTLYIPEDTEYFPIDIFIPV</sequence>
<dbReference type="EMBL" id="BJXQ01000003">
    <property type="protein sequence ID" value="GEN02786.1"/>
    <property type="molecule type" value="Genomic_DNA"/>
</dbReference>
<evidence type="ECO:0000313" key="5">
    <source>
        <dbReference type="Proteomes" id="UP000321104"/>
    </source>
</evidence>
<evidence type="ECO:0000313" key="2">
    <source>
        <dbReference type="EMBL" id="GAN63970.1"/>
    </source>
</evidence>
<dbReference type="Proteomes" id="UP000032673">
    <property type="component" value="Unassembled WGS sequence"/>
</dbReference>
<accession>A0A6N3T0U6</accession>
<reference evidence="2 4" key="1">
    <citation type="submission" date="2012-11" db="EMBL/GenBank/DDBJ databases">
        <title>Whole genome sequence of Acetobacter indonesiensis 5H-1.</title>
        <authorList>
            <person name="Azuma Y."/>
            <person name="Higashiura N."/>
            <person name="Hirakawa H."/>
            <person name="Matsushita K."/>
        </authorList>
    </citation>
    <scope>NUCLEOTIDE SEQUENCE [LARGE SCALE GENOMIC DNA]</scope>
    <source>
        <strain evidence="2 4">5H-1</strain>
    </source>
</reference>
<feature type="domain" description="Glycosyl hydrolase family 13 catalytic" evidence="1">
    <location>
        <begin position="11"/>
        <end position="755"/>
    </location>
</feature>
<dbReference type="InterPro" id="IPR013797">
    <property type="entry name" value="Maltooligo_trehalose_synth_4"/>
</dbReference>
<dbReference type="GO" id="GO:0005992">
    <property type="term" value="P:trehalose biosynthetic process"/>
    <property type="evidence" value="ECO:0007669"/>
    <property type="project" value="TreeGrafter"/>
</dbReference>
<reference evidence="3 5" key="2">
    <citation type="submission" date="2019-07" db="EMBL/GenBank/DDBJ databases">
        <title>Whole genome shotgun sequence of Acetobacter indonesiensis NBRC 16471.</title>
        <authorList>
            <person name="Hosoyama A."/>
            <person name="Uohara A."/>
            <person name="Ohji S."/>
            <person name="Ichikawa N."/>
        </authorList>
    </citation>
    <scope>NUCLEOTIDE SEQUENCE [LARGE SCALE GENOMIC DNA]</scope>
    <source>
        <strain evidence="3 5">NBRC 16471</strain>
    </source>
</reference>
<dbReference type="PANTHER" id="PTHR10357">
    <property type="entry name" value="ALPHA-AMYLASE FAMILY MEMBER"/>
    <property type="match status" value="1"/>
</dbReference>
<dbReference type="GO" id="GO:0047470">
    <property type="term" value="F:(1,4)-alpha-D-glucan 1-alpha-D-glucosylmutase activity"/>
    <property type="evidence" value="ECO:0007669"/>
    <property type="project" value="TreeGrafter"/>
</dbReference>
<dbReference type="Gene3D" id="3.20.20.80">
    <property type="entry name" value="Glycosidases"/>
    <property type="match status" value="1"/>
</dbReference>
<dbReference type="Gene3D" id="1.10.10.470">
    <property type="entry name" value="Maltooligosyl trehalose synthase, domain 4"/>
    <property type="match status" value="1"/>
</dbReference>